<evidence type="ECO:0000256" key="1">
    <source>
        <dbReference type="SAM" id="MobiDB-lite"/>
    </source>
</evidence>
<proteinExistence type="predicted"/>
<accession>A0ABD1ML48</accession>
<feature type="compositionally biased region" description="Polar residues" evidence="1">
    <location>
        <begin position="39"/>
        <end position="49"/>
    </location>
</feature>
<feature type="compositionally biased region" description="Basic and acidic residues" evidence="1">
    <location>
        <begin position="22"/>
        <end position="31"/>
    </location>
</feature>
<protein>
    <submittedName>
        <fullName evidence="2">Uncharacterized protein</fullName>
    </submittedName>
</protein>
<sequence>MKLTTPITLPPSELKASPHIKSKMEAEETIEKPNGNGNGQNEKQVTNIENKTKEKGIRTTKLSGSEGIRVITISGENTGLLPSHPDVLTTFETGGSELLNEIRLLRASECITVSERVIASSTLPSTSPPLQCLQARRRLSASERVATATSSSRTAEMARPHRSSPVPWTSPTRIELFRQEDLRA</sequence>
<dbReference type="AlphaFoldDB" id="A0ABD1ML48"/>
<evidence type="ECO:0000313" key="2">
    <source>
        <dbReference type="EMBL" id="KAL2336243.1"/>
    </source>
</evidence>
<evidence type="ECO:0000313" key="3">
    <source>
        <dbReference type="Proteomes" id="UP001603857"/>
    </source>
</evidence>
<dbReference type="EMBL" id="JBGMDY010000004">
    <property type="protein sequence ID" value="KAL2336243.1"/>
    <property type="molecule type" value="Genomic_DNA"/>
</dbReference>
<dbReference type="Proteomes" id="UP001603857">
    <property type="component" value="Unassembled WGS sequence"/>
</dbReference>
<comment type="caution">
    <text evidence="2">The sequence shown here is derived from an EMBL/GenBank/DDBJ whole genome shotgun (WGS) entry which is preliminary data.</text>
</comment>
<reference evidence="2 3" key="1">
    <citation type="submission" date="2024-08" db="EMBL/GenBank/DDBJ databases">
        <title>Insights into the chromosomal genome structure of Flemingia macrophylla.</title>
        <authorList>
            <person name="Ding Y."/>
            <person name="Zhao Y."/>
            <person name="Bi W."/>
            <person name="Wu M."/>
            <person name="Zhao G."/>
            <person name="Gong Y."/>
            <person name="Li W."/>
            <person name="Zhang P."/>
        </authorList>
    </citation>
    <scope>NUCLEOTIDE SEQUENCE [LARGE SCALE GENOMIC DNA]</scope>
    <source>
        <strain evidence="2">DYQJB</strain>
        <tissue evidence="2">Leaf</tissue>
    </source>
</reference>
<name>A0ABD1ML48_9FABA</name>
<keyword evidence="3" id="KW-1185">Reference proteome</keyword>
<gene>
    <name evidence="2" type="ORF">Fmac_010689</name>
</gene>
<feature type="region of interest" description="Disordered" evidence="1">
    <location>
        <begin position="1"/>
        <end position="61"/>
    </location>
</feature>
<organism evidence="2 3">
    <name type="scientific">Flemingia macrophylla</name>
    <dbReference type="NCBI Taxonomy" id="520843"/>
    <lineage>
        <taxon>Eukaryota</taxon>
        <taxon>Viridiplantae</taxon>
        <taxon>Streptophyta</taxon>
        <taxon>Embryophyta</taxon>
        <taxon>Tracheophyta</taxon>
        <taxon>Spermatophyta</taxon>
        <taxon>Magnoliopsida</taxon>
        <taxon>eudicotyledons</taxon>
        <taxon>Gunneridae</taxon>
        <taxon>Pentapetalae</taxon>
        <taxon>rosids</taxon>
        <taxon>fabids</taxon>
        <taxon>Fabales</taxon>
        <taxon>Fabaceae</taxon>
        <taxon>Papilionoideae</taxon>
        <taxon>50 kb inversion clade</taxon>
        <taxon>NPAAA clade</taxon>
        <taxon>indigoferoid/millettioid clade</taxon>
        <taxon>Phaseoleae</taxon>
        <taxon>Flemingia</taxon>
    </lineage>
</organism>
<feature type="region of interest" description="Disordered" evidence="1">
    <location>
        <begin position="143"/>
        <end position="171"/>
    </location>
</feature>